<evidence type="ECO:0000313" key="3">
    <source>
        <dbReference type="Proteomes" id="UP001139150"/>
    </source>
</evidence>
<organism evidence="2 3">
    <name type="scientific">Halalkalibacter alkaliphilus</name>
    <dbReference type="NCBI Taxonomy" id="2917993"/>
    <lineage>
        <taxon>Bacteria</taxon>
        <taxon>Bacillati</taxon>
        <taxon>Bacillota</taxon>
        <taxon>Bacilli</taxon>
        <taxon>Bacillales</taxon>
        <taxon>Bacillaceae</taxon>
        <taxon>Halalkalibacter</taxon>
    </lineage>
</organism>
<feature type="region of interest" description="Disordered" evidence="1">
    <location>
        <begin position="1"/>
        <end position="83"/>
    </location>
</feature>
<gene>
    <name evidence="2" type="ORF">MF646_09755</name>
</gene>
<comment type="caution">
    <text evidence="2">The sequence shown here is derived from an EMBL/GenBank/DDBJ whole genome shotgun (WGS) entry which is preliminary data.</text>
</comment>
<evidence type="ECO:0000313" key="2">
    <source>
        <dbReference type="EMBL" id="MCL7747404.1"/>
    </source>
</evidence>
<name>A0A9X2CSX2_9BACI</name>
<proteinExistence type="predicted"/>
<protein>
    <submittedName>
        <fullName evidence="2">YppG family protein</fullName>
    </submittedName>
</protein>
<dbReference type="Pfam" id="PF14179">
    <property type="entry name" value="YppG"/>
    <property type="match status" value="1"/>
</dbReference>
<sequence length="127" mass="14304">MFQPNQNHQRPMGQRPPQFHNPSQYQQPFSPFGQQPFHHQPPHQMNGFIQPMQQGPGRPRPPFPPGMGMGKHPGYKPNKPSFFKSAFTNESGKFDMGKTVSTVDQVVKTVHQASPIVKTIGSLFAKK</sequence>
<keyword evidence="3" id="KW-1185">Reference proteome</keyword>
<dbReference type="RefSeq" id="WP_250096308.1">
    <property type="nucleotide sequence ID" value="NZ_JAKRYL010000008.1"/>
</dbReference>
<evidence type="ECO:0000256" key="1">
    <source>
        <dbReference type="SAM" id="MobiDB-lite"/>
    </source>
</evidence>
<dbReference type="InterPro" id="IPR025555">
    <property type="entry name" value="YppG"/>
</dbReference>
<dbReference type="Proteomes" id="UP001139150">
    <property type="component" value="Unassembled WGS sequence"/>
</dbReference>
<reference evidence="2" key="1">
    <citation type="submission" date="2022-02" db="EMBL/GenBank/DDBJ databases">
        <title>Halalkalibacter sp. nov. isolated from Lonar Lake, India.</title>
        <authorList>
            <person name="Joshi A."/>
            <person name="Thite S."/>
            <person name="Lodha T."/>
        </authorList>
    </citation>
    <scope>NUCLEOTIDE SEQUENCE</scope>
    <source>
        <strain evidence="2">MEB205</strain>
    </source>
</reference>
<accession>A0A9X2CSX2</accession>
<feature type="compositionally biased region" description="Low complexity" evidence="1">
    <location>
        <begin position="22"/>
        <end position="57"/>
    </location>
</feature>
<dbReference type="AlphaFoldDB" id="A0A9X2CSX2"/>
<dbReference type="EMBL" id="JAKRYL010000008">
    <property type="protein sequence ID" value="MCL7747404.1"/>
    <property type="molecule type" value="Genomic_DNA"/>
</dbReference>